<name>A0A6S7ETF4_9BURK</name>
<dbReference type="EMBL" id="CADILE010000038">
    <property type="protein sequence ID" value="CAB3926159.1"/>
    <property type="molecule type" value="Genomic_DNA"/>
</dbReference>
<sequence>MKMTRLATLRAKPISWVTHSIVMPLSWARLTITSSTSLTISGSSAEVGSSNNMILGLMHSERAMATRCCWPPESWPGNFLAWSGMRTRSRYFMAVASASARGFFKTHIGPSVRFSSTVRCGNRLKCWNTMPTSLRMVSMCLRSLVSSVPSTMMWPFWCSSSRLMQRIMVDLPEPDGPHTTMRSPGATSRLMLRSTWNWPYHLFTSCSRMMASDMPVLP</sequence>
<evidence type="ECO:0000313" key="2">
    <source>
        <dbReference type="Proteomes" id="UP000494122"/>
    </source>
</evidence>
<reference evidence="1 2" key="1">
    <citation type="submission" date="2020-04" db="EMBL/GenBank/DDBJ databases">
        <authorList>
            <person name="De Canck E."/>
        </authorList>
    </citation>
    <scope>NUCLEOTIDE SEQUENCE [LARGE SCALE GENOMIC DNA]</scope>
    <source>
        <strain evidence="1 2">LMG 3328</strain>
    </source>
</reference>
<evidence type="ECO:0000313" key="1">
    <source>
        <dbReference type="EMBL" id="CAB3926159.1"/>
    </source>
</evidence>
<dbReference type="AlphaFoldDB" id="A0A6S7ETF4"/>
<gene>
    <name evidence="1" type="ORF">LMG3328_05891</name>
</gene>
<accession>A0A6S7ETF4</accession>
<proteinExistence type="predicted"/>
<dbReference type="Proteomes" id="UP000494122">
    <property type="component" value="Unassembled WGS sequence"/>
</dbReference>
<organism evidence="1 2">
    <name type="scientific">Achromobacter ruhlandii</name>
    <dbReference type="NCBI Taxonomy" id="72557"/>
    <lineage>
        <taxon>Bacteria</taxon>
        <taxon>Pseudomonadati</taxon>
        <taxon>Pseudomonadota</taxon>
        <taxon>Betaproteobacteria</taxon>
        <taxon>Burkholderiales</taxon>
        <taxon>Alcaligenaceae</taxon>
        <taxon>Achromobacter</taxon>
    </lineage>
</organism>
<protein>
    <submittedName>
        <fullName evidence="1">Uncharacterized protein</fullName>
    </submittedName>
</protein>
<dbReference type="AntiFam" id="ANF00062">
    <property type="entry name" value="Shadow ORF (opposite ABC transporter protein)"/>
</dbReference>